<name>A0A1M5CIY6_9BACT</name>
<feature type="coiled-coil region" evidence="1">
    <location>
        <begin position="78"/>
        <end position="112"/>
    </location>
</feature>
<keyword evidence="4" id="KW-1185">Reference proteome</keyword>
<evidence type="ECO:0000256" key="1">
    <source>
        <dbReference type="SAM" id="Coils"/>
    </source>
</evidence>
<protein>
    <submittedName>
        <fullName evidence="3">Uncharacterized protein</fullName>
    </submittedName>
</protein>
<evidence type="ECO:0000256" key="2">
    <source>
        <dbReference type="SAM" id="Phobius"/>
    </source>
</evidence>
<keyword evidence="1" id="KW-0175">Coiled coil</keyword>
<keyword evidence="2" id="KW-0812">Transmembrane</keyword>
<feature type="transmembrane region" description="Helical" evidence="2">
    <location>
        <begin position="15"/>
        <end position="31"/>
    </location>
</feature>
<organism evidence="3 4">
    <name type="scientific">Desulfacinum infernum DSM 9756</name>
    <dbReference type="NCBI Taxonomy" id="1121391"/>
    <lineage>
        <taxon>Bacteria</taxon>
        <taxon>Pseudomonadati</taxon>
        <taxon>Thermodesulfobacteriota</taxon>
        <taxon>Syntrophobacteria</taxon>
        <taxon>Syntrophobacterales</taxon>
        <taxon>Syntrophobacteraceae</taxon>
        <taxon>Desulfacinum</taxon>
    </lineage>
</organism>
<sequence length="134" mass="15373">MGGLVDKLMQLVKKLGYLAWEYVLVVYYWKMRFLKVQMKRFAVTKAQKHLEKAYSGLGAVIYGMLREGSEAIKDDPAVATQMKNVQEAEEMVKEVDEQIQAIHNEFAAKRQELKEKYQAKRTAADQAPAEDAEE</sequence>
<reference evidence="4" key="1">
    <citation type="submission" date="2016-11" db="EMBL/GenBank/DDBJ databases">
        <authorList>
            <person name="Varghese N."/>
            <person name="Submissions S."/>
        </authorList>
    </citation>
    <scope>NUCLEOTIDE SEQUENCE [LARGE SCALE GENOMIC DNA]</scope>
    <source>
        <strain evidence="4">DSM 9756</strain>
    </source>
</reference>
<gene>
    <name evidence="3" type="ORF">SAMN02745206_02219</name>
</gene>
<dbReference type="STRING" id="1121391.SAMN02745206_02219"/>
<dbReference type="Proteomes" id="UP000184076">
    <property type="component" value="Unassembled WGS sequence"/>
</dbReference>
<keyword evidence="2" id="KW-1133">Transmembrane helix</keyword>
<accession>A0A1M5CIY6</accession>
<dbReference type="RefSeq" id="WP_073039290.1">
    <property type="nucleotide sequence ID" value="NZ_FQVB01000020.1"/>
</dbReference>
<evidence type="ECO:0000313" key="4">
    <source>
        <dbReference type="Proteomes" id="UP000184076"/>
    </source>
</evidence>
<dbReference type="EMBL" id="FQVB01000020">
    <property type="protein sequence ID" value="SHF54640.1"/>
    <property type="molecule type" value="Genomic_DNA"/>
</dbReference>
<dbReference type="AlphaFoldDB" id="A0A1M5CIY6"/>
<dbReference type="OrthoDB" id="5515471at2"/>
<keyword evidence="2" id="KW-0472">Membrane</keyword>
<proteinExistence type="predicted"/>
<evidence type="ECO:0000313" key="3">
    <source>
        <dbReference type="EMBL" id="SHF54640.1"/>
    </source>
</evidence>